<dbReference type="Proteomes" id="UP001163846">
    <property type="component" value="Unassembled WGS sequence"/>
</dbReference>
<evidence type="ECO:0000313" key="2">
    <source>
        <dbReference type="Proteomes" id="UP001163846"/>
    </source>
</evidence>
<dbReference type="PANTHER" id="PTHR13677:SF0">
    <property type="entry name" value="LD41638P"/>
    <property type="match status" value="1"/>
</dbReference>
<dbReference type="PANTHER" id="PTHR13677">
    <property type="entry name" value="LD41638P"/>
    <property type="match status" value="1"/>
</dbReference>
<name>A0AA38NV55_9AGAR</name>
<evidence type="ECO:0000313" key="1">
    <source>
        <dbReference type="EMBL" id="KAJ3831204.1"/>
    </source>
</evidence>
<proteinExistence type="predicted"/>
<dbReference type="EMBL" id="MU807691">
    <property type="protein sequence ID" value="KAJ3831204.1"/>
    <property type="molecule type" value="Genomic_DNA"/>
</dbReference>
<dbReference type="AlphaFoldDB" id="A0AA38NV55"/>
<keyword evidence="2" id="KW-1185">Reference proteome</keyword>
<dbReference type="InterPro" id="IPR024224">
    <property type="entry name" value="DENND6"/>
</dbReference>
<gene>
    <name evidence="1" type="ORF">F5878DRAFT_636381</name>
</gene>
<protein>
    <submittedName>
        <fullName evidence="1">Uncharacterized protein</fullName>
    </submittedName>
</protein>
<comment type="caution">
    <text evidence="1">The sequence shown here is derived from an EMBL/GenBank/DDBJ whole genome shotgun (WGS) entry which is preliminary data.</text>
</comment>
<dbReference type="GO" id="GO:0005085">
    <property type="term" value="F:guanyl-nucleotide exchange factor activity"/>
    <property type="evidence" value="ECO:0007669"/>
    <property type="project" value="InterPro"/>
</dbReference>
<reference evidence="1" key="1">
    <citation type="submission" date="2022-08" db="EMBL/GenBank/DDBJ databases">
        <authorList>
            <consortium name="DOE Joint Genome Institute"/>
            <person name="Min B."/>
            <person name="Riley R."/>
            <person name="Sierra-Patev S."/>
            <person name="Naranjo-Ortiz M."/>
            <person name="Looney B."/>
            <person name="Konkel Z."/>
            <person name="Slot J.C."/>
            <person name="Sakamoto Y."/>
            <person name="Steenwyk J.L."/>
            <person name="Rokas A."/>
            <person name="Carro J."/>
            <person name="Camarero S."/>
            <person name="Ferreira P."/>
            <person name="Molpeceres G."/>
            <person name="Ruiz-Duenas F.J."/>
            <person name="Serrano A."/>
            <person name="Henrissat B."/>
            <person name="Drula E."/>
            <person name="Hughes K.W."/>
            <person name="Mata J.L."/>
            <person name="Ishikawa N.K."/>
            <person name="Vargas-Isla R."/>
            <person name="Ushijima S."/>
            <person name="Smith C.A."/>
            <person name="Ahrendt S."/>
            <person name="Andreopoulos W."/>
            <person name="He G."/>
            <person name="Labutti K."/>
            <person name="Lipzen A."/>
            <person name="Ng V."/>
            <person name="Sandor L."/>
            <person name="Barry K."/>
            <person name="Martinez A.T."/>
            <person name="Xiao Y."/>
            <person name="Gibbons J.G."/>
            <person name="Terashima K."/>
            <person name="Hibbett D.S."/>
            <person name="Grigoriev I.V."/>
        </authorList>
    </citation>
    <scope>NUCLEOTIDE SEQUENCE</scope>
    <source>
        <strain evidence="1">TFB9207</strain>
    </source>
</reference>
<organism evidence="1 2">
    <name type="scientific">Lentinula raphanica</name>
    <dbReference type="NCBI Taxonomy" id="153919"/>
    <lineage>
        <taxon>Eukaryota</taxon>
        <taxon>Fungi</taxon>
        <taxon>Dikarya</taxon>
        <taxon>Basidiomycota</taxon>
        <taxon>Agaricomycotina</taxon>
        <taxon>Agaricomycetes</taxon>
        <taxon>Agaricomycetidae</taxon>
        <taxon>Agaricales</taxon>
        <taxon>Marasmiineae</taxon>
        <taxon>Omphalotaceae</taxon>
        <taxon>Lentinula</taxon>
    </lineage>
</organism>
<sequence length="128" mass="14483">MLSNVQSSAFSSFPNSLQFDQGFQIHSFQIRGENISSTDKRPADIGEFIYGFSYFTQKRDTTLKRGYEQRSVVFLTSHPFPAFFSAILSIFGPLLNEHGTPMLKAACHNIATWCDVFFLPCSFRSPIP</sequence>
<accession>A0AA38NV55</accession>
<dbReference type="GO" id="GO:0055037">
    <property type="term" value="C:recycling endosome"/>
    <property type="evidence" value="ECO:0007669"/>
    <property type="project" value="TreeGrafter"/>
</dbReference>